<feature type="transmembrane region" description="Helical" evidence="6">
    <location>
        <begin position="22"/>
        <end position="40"/>
    </location>
</feature>
<dbReference type="RefSeq" id="WP_040828760.1">
    <property type="nucleotide sequence ID" value="NZ_JBIAQY010000001.1"/>
</dbReference>
<accession>A0ABW6RTI5</accession>
<keyword evidence="3 6" id="KW-0812">Transmembrane</keyword>
<feature type="transmembrane region" description="Helical" evidence="6">
    <location>
        <begin position="251"/>
        <end position="269"/>
    </location>
</feature>
<dbReference type="InterPro" id="IPR001851">
    <property type="entry name" value="ABC_transp_permease"/>
</dbReference>
<feature type="transmembrane region" description="Helical" evidence="6">
    <location>
        <begin position="46"/>
        <end position="67"/>
    </location>
</feature>
<evidence type="ECO:0000256" key="4">
    <source>
        <dbReference type="ARBA" id="ARBA00022989"/>
    </source>
</evidence>
<dbReference type="Proteomes" id="UP001601992">
    <property type="component" value="Unassembled WGS sequence"/>
</dbReference>
<proteinExistence type="predicted"/>
<keyword evidence="4 6" id="KW-1133">Transmembrane helix</keyword>
<keyword evidence="5 6" id="KW-0472">Membrane</keyword>
<evidence type="ECO:0000256" key="5">
    <source>
        <dbReference type="ARBA" id="ARBA00023136"/>
    </source>
</evidence>
<keyword evidence="8" id="KW-1185">Reference proteome</keyword>
<dbReference type="InterPro" id="IPR043428">
    <property type="entry name" value="LivM-like"/>
</dbReference>
<gene>
    <name evidence="7" type="ORF">ACFYXQ_02110</name>
</gene>
<keyword evidence="2" id="KW-1003">Cell membrane</keyword>
<dbReference type="PANTHER" id="PTHR30482:SF5">
    <property type="entry name" value="ABC TRANSPORTER PERMEASE PROTEIN"/>
    <property type="match status" value="1"/>
</dbReference>
<comment type="subcellular location">
    <subcellularLocation>
        <location evidence="1">Cell membrane</location>
        <topology evidence="1">Multi-pass membrane protein</topology>
    </subcellularLocation>
</comment>
<feature type="transmembrane region" description="Helical" evidence="6">
    <location>
        <begin position="309"/>
        <end position="337"/>
    </location>
</feature>
<name>A0ABW6RTI5_9NOCA</name>
<feature type="transmembrane region" description="Helical" evidence="6">
    <location>
        <begin position="126"/>
        <end position="144"/>
    </location>
</feature>
<evidence type="ECO:0000313" key="7">
    <source>
        <dbReference type="EMBL" id="MFF3566555.1"/>
    </source>
</evidence>
<evidence type="ECO:0000313" key="8">
    <source>
        <dbReference type="Proteomes" id="UP001601992"/>
    </source>
</evidence>
<comment type="caution">
    <text evidence="7">The sequence shown here is derived from an EMBL/GenBank/DDBJ whole genome shotgun (WGS) entry which is preliminary data.</text>
</comment>
<feature type="transmembrane region" description="Helical" evidence="6">
    <location>
        <begin position="276"/>
        <end position="297"/>
    </location>
</feature>
<evidence type="ECO:0000256" key="3">
    <source>
        <dbReference type="ARBA" id="ARBA00022692"/>
    </source>
</evidence>
<evidence type="ECO:0000256" key="1">
    <source>
        <dbReference type="ARBA" id="ARBA00004651"/>
    </source>
</evidence>
<feature type="transmembrane region" description="Helical" evidence="6">
    <location>
        <begin position="223"/>
        <end position="245"/>
    </location>
</feature>
<evidence type="ECO:0000256" key="6">
    <source>
        <dbReference type="SAM" id="Phobius"/>
    </source>
</evidence>
<organism evidence="7 8">
    <name type="scientific">Nocardia jiangxiensis</name>
    <dbReference type="NCBI Taxonomy" id="282685"/>
    <lineage>
        <taxon>Bacteria</taxon>
        <taxon>Bacillati</taxon>
        <taxon>Actinomycetota</taxon>
        <taxon>Actinomycetes</taxon>
        <taxon>Mycobacteriales</taxon>
        <taxon>Nocardiaceae</taxon>
        <taxon>Nocardia</taxon>
    </lineage>
</organism>
<dbReference type="Pfam" id="PF02653">
    <property type="entry name" value="BPD_transp_2"/>
    <property type="match status" value="1"/>
</dbReference>
<dbReference type="EMBL" id="JBIAQY010000001">
    <property type="protein sequence ID" value="MFF3566555.1"/>
    <property type="molecule type" value="Genomic_DNA"/>
</dbReference>
<dbReference type="CDD" id="cd06581">
    <property type="entry name" value="TM_PBP1_LivM_like"/>
    <property type="match status" value="1"/>
</dbReference>
<dbReference type="PANTHER" id="PTHR30482">
    <property type="entry name" value="HIGH-AFFINITY BRANCHED-CHAIN AMINO ACID TRANSPORT SYSTEM PERMEASE"/>
    <property type="match status" value="1"/>
</dbReference>
<reference evidence="7 8" key="1">
    <citation type="submission" date="2024-10" db="EMBL/GenBank/DDBJ databases">
        <title>The Natural Products Discovery Center: Release of the First 8490 Sequenced Strains for Exploring Actinobacteria Biosynthetic Diversity.</title>
        <authorList>
            <person name="Kalkreuter E."/>
            <person name="Kautsar S.A."/>
            <person name="Yang D."/>
            <person name="Bader C.D."/>
            <person name="Teijaro C.N."/>
            <person name="Fluegel L."/>
            <person name="Davis C.M."/>
            <person name="Simpson J.R."/>
            <person name="Lauterbach L."/>
            <person name="Steele A.D."/>
            <person name="Gui C."/>
            <person name="Meng S."/>
            <person name="Li G."/>
            <person name="Viehrig K."/>
            <person name="Ye F."/>
            <person name="Su P."/>
            <person name="Kiefer A.F."/>
            <person name="Nichols A."/>
            <person name="Cepeda A.J."/>
            <person name="Yan W."/>
            <person name="Fan B."/>
            <person name="Jiang Y."/>
            <person name="Adhikari A."/>
            <person name="Zheng C.-J."/>
            <person name="Schuster L."/>
            <person name="Cowan T.M."/>
            <person name="Smanski M.J."/>
            <person name="Chevrette M.G."/>
            <person name="De Carvalho L.P.S."/>
            <person name="Shen B."/>
        </authorList>
    </citation>
    <scope>NUCLEOTIDE SEQUENCE [LARGE SCALE GENOMIC DNA]</scope>
    <source>
        <strain evidence="7 8">NPDC002593</strain>
    </source>
</reference>
<evidence type="ECO:0000256" key="2">
    <source>
        <dbReference type="ARBA" id="ARBA00022475"/>
    </source>
</evidence>
<protein>
    <submittedName>
        <fullName evidence="7">Branched-chain amino acid ABC transporter permease</fullName>
    </submittedName>
</protein>
<sequence length="347" mass="36383">MIHTISDISAPLTRPPLWRNPLWQRYFGIIVAFVVVALVTTVGSSYSIYVVDTILLAAIGALALDLLMGTGGQVSIGNAAFLCVGAYVTVWAGRLGVPFPFDVIIGGFACAIGGFVVGLPALRIRGMYLALATLAACYLAQFAALKYQKATVGDAGFFLRPIFTGTIARQSASWAWLLLAVLAGTIVLVGWLRGGRSGRGWRMIRDHELAAATMGIPVSRYKLVLFVITSAIIGVQGGLTARFTGSVSYEGYALPLSISVIAMILIGGLDTQAGPLIGAAVVTLLPITVPDLVNLVVTSPGAAQHASGYAQIVYGAMVVIFVIAAPKGLAGLVPALLRKARPERTDR</sequence>
<feature type="transmembrane region" description="Helical" evidence="6">
    <location>
        <begin position="99"/>
        <end position="119"/>
    </location>
</feature>
<feature type="transmembrane region" description="Helical" evidence="6">
    <location>
        <begin position="74"/>
        <end position="93"/>
    </location>
</feature>
<feature type="transmembrane region" description="Helical" evidence="6">
    <location>
        <begin position="174"/>
        <end position="192"/>
    </location>
</feature>